<keyword evidence="2" id="KW-0472">Membrane</keyword>
<evidence type="ECO:0000256" key="1">
    <source>
        <dbReference type="SAM" id="MobiDB-lite"/>
    </source>
</evidence>
<proteinExistence type="predicted"/>
<feature type="region of interest" description="Disordered" evidence="1">
    <location>
        <begin position="400"/>
        <end position="422"/>
    </location>
</feature>
<name>B3STN8_NOSBO</name>
<feature type="transmembrane region" description="Helical" evidence="2">
    <location>
        <begin position="429"/>
        <end position="450"/>
    </location>
</feature>
<organism evidence="4">
    <name type="scientific">Nosema bombycis</name>
    <name type="common">Microsporidian parasite</name>
    <name type="synonym">Pebrine of silkworm</name>
    <dbReference type="NCBI Taxonomy" id="27978"/>
    <lineage>
        <taxon>Eukaryota</taxon>
        <taxon>Fungi</taxon>
        <taxon>Fungi incertae sedis</taxon>
        <taxon>Microsporidia</taxon>
        <taxon>Nosematidae</taxon>
        <taxon>Nosema</taxon>
    </lineage>
</organism>
<gene>
    <name evidence="4" type="primary">HSWP4</name>
</gene>
<reference evidence="4" key="1">
    <citation type="submission" date="2007-06" db="EMBL/GenBank/DDBJ databases">
        <title>Proteomic analysis of spore wall proteins and identification of two spore wall proteins from Nosema bombycis (Microsporidia).</title>
        <authorList>
            <person name="Wu Z."/>
            <person name="Li Y."/>
            <person name="Pan G."/>
            <person name="Zhou Z."/>
        </authorList>
    </citation>
    <scope>NUCLEOTIDE SEQUENCE</scope>
</reference>
<keyword evidence="2" id="KW-1133">Transmembrane helix</keyword>
<dbReference type="VEuPathDB" id="MicrosporidiaDB:NBO_26g0013"/>
<dbReference type="EMBL" id="EF683104">
    <property type="protein sequence ID" value="ABV48892.1"/>
    <property type="molecule type" value="Genomic_DNA"/>
</dbReference>
<sequence>MNMKLVPILLCAIFCTRRDPFPEIDMTKLYNITVSIPSTTAGAAPTIRNITEKIPGLFVCFDNDEESIVIKVNTTPDNTLAQDLSIIIAPADNVKPNLLTIKTYDDLLSAIQINENDNGQIIINLTRSSPEGEFLLTYNGEVDVKLTSDESTIATAQTYNFASPLFLEQLVTPVTTNTERANFRLNNVVAVNKLLSEFDHTFKLLRKLFCKREVPEQSVRNLCNLYHAKKARHHLAKCCPRKEVVAINIVGECDKFDICDKFEVEEVCKPKVCFKEDEYSLCIINAIAVKVLFETFNYSADCSKDALTKYAQTVCAIKSCVDVREAAVILYQAVTVFTEIGSKQREAYTSCLANLNVDMACLTKSYYTGSDISGAICSVYSSTELESVLKVCDEKEVEEECEEEVEESDSKTSSSEKKESSGMSNKKKLMVAGGIVIVVVAVTVSAVVFFT</sequence>
<dbReference type="AlphaFoldDB" id="B3STN8"/>
<keyword evidence="2" id="KW-0812">Transmembrane</keyword>
<evidence type="ECO:0000256" key="2">
    <source>
        <dbReference type="SAM" id="Phobius"/>
    </source>
</evidence>
<feature type="signal peptide" evidence="3">
    <location>
        <begin position="1"/>
        <end position="18"/>
    </location>
</feature>
<feature type="chain" id="PRO_5002797886" evidence="3">
    <location>
        <begin position="19"/>
        <end position="451"/>
    </location>
</feature>
<evidence type="ECO:0000256" key="3">
    <source>
        <dbReference type="SAM" id="SignalP"/>
    </source>
</evidence>
<protein>
    <submittedName>
        <fullName evidence="4">Hypothetical spore wall protein</fullName>
    </submittedName>
</protein>
<keyword evidence="3" id="KW-0732">Signal</keyword>
<feature type="compositionally biased region" description="Basic and acidic residues" evidence="1">
    <location>
        <begin position="408"/>
        <end position="420"/>
    </location>
</feature>
<accession>B3STN8</accession>
<evidence type="ECO:0000313" key="4">
    <source>
        <dbReference type="EMBL" id="ABV48892.1"/>
    </source>
</evidence>